<proteinExistence type="predicted"/>
<dbReference type="EMBL" id="JH921443">
    <property type="protein sequence ID" value="EKD15003.1"/>
    <property type="molecule type" value="Genomic_DNA"/>
</dbReference>
<feature type="region of interest" description="Disordered" evidence="8">
    <location>
        <begin position="29"/>
        <end position="76"/>
    </location>
</feature>
<evidence type="ECO:0000256" key="3">
    <source>
        <dbReference type="ARBA" id="ARBA00022792"/>
    </source>
</evidence>
<keyword evidence="6 9" id="KW-0472">Membrane</keyword>
<evidence type="ECO:0000259" key="10">
    <source>
        <dbReference type="PROSITE" id="PS51758"/>
    </source>
</evidence>
<feature type="domain" description="Letm1 RBD" evidence="10">
    <location>
        <begin position="184"/>
        <end position="347"/>
    </location>
</feature>
<accession>K1X2J6</accession>
<evidence type="ECO:0000256" key="6">
    <source>
        <dbReference type="ARBA" id="ARBA00023136"/>
    </source>
</evidence>
<dbReference type="OrthoDB" id="73691at2759"/>
<dbReference type="GeneID" id="18762699"/>
<gene>
    <name evidence="11" type="ORF">MBM_06764</name>
</gene>
<evidence type="ECO:0000256" key="8">
    <source>
        <dbReference type="SAM" id="MobiDB-lite"/>
    </source>
</evidence>
<comment type="subcellular location">
    <subcellularLocation>
        <location evidence="1">Mitochondrion inner membrane</location>
        <topology evidence="1">Single-pass membrane protein</topology>
    </subcellularLocation>
</comment>
<dbReference type="Pfam" id="PF07766">
    <property type="entry name" value="LETM1_RBD"/>
    <property type="match status" value="1"/>
</dbReference>
<dbReference type="GO" id="GO:0030003">
    <property type="term" value="P:intracellular monoatomic cation homeostasis"/>
    <property type="evidence" value="ECO:0007669"/>
    <property type="project" value="TreeGrafter"/>
</dbReference>
<evidence type="ECO:0000256" key="7">
    <source>
        <dbReference type="PROSITE-ProRule" id="PRU01094"/>
    </source>
</evidence>
<keyword evidence="4 9" id="KW-1133">Transmembrane helix</keyword>
<dbReference type="PROSITE" id="PS51758">
    <property type="entry name" value="LETM1_RBD"/>
    <property type="match status" value="1"/>
</dbReference>
<keyword evidence="12" id="KW-1185">Reference proteome</keyword>
<dbReference type="OMA" id="HYVPKTF"/>
<dbReference type="eggNOG" id="ENOG502S1JA">
    <property type="taxonomic scope" value="Eukaryota"/>
</dbReference>
<feature type="compositionally biased region" description="Low complexity" evidence="8">
    <location>
        <begin position="48"/>
        <end position="65"/>
    </location>
</feature>
<evidence type="ECO:0000256" key="1">
    <source>
        <dbReference type="ARBA" id="ARBA00004434"/>
    </source>
</evidence>
<keyword evidence="2 9" id="KW-0812">Transmembrane</keyword>
<protein>
    <submittedName>
        <fullName evidence="11">Letm1-like protein</fullName>
    </submittedName>
</protein>
<reference evidence="11 12" key="1">
    <citation type="journal article" date="2012" name="BMC Genomics">
        <title>Sequencing the genome of Marssonina brunnea reveals fungus-poplar co-evolution.</title>
        <authorList>
            <person name="Zhu S."/>
            <person name="Cao Y.-Z."/>
            <person name="Jiang C."/>
            <person name="Tan B.-Y."/>
            <person name="Wang Z."/>
            <person name="Feng S."/>
            <person name="Zhang L."/>
            <person name="Su X.-H."/>
            <person name="Brejova B."/>
            <person name="Vinar T."/>
            <person name="Xu M."/>
            <person name="Wang M.-X."/>
            <person name="Zhang S.-G."/>
            <person name="Huang M.-R."/>
            <person name="Wu R."/>
            <person name="Zhou Y."/>
        </authorList>
    </citation>
    <scope>NUCLEOTIDE SEQUENCE [LARGE SCALE GENOMIC DNA]</scope>
    <source>
        <strain evidence="11 12">MB_m1</strain>
    </source>
</reference>
<dbReference type="HOGENOM" id="CLU_048915_0_0_1"/>
<dbReference type="KEGG" id="mbe:MBM_06764"/>
<keyword evidence="5 7" id="KW-0496">Mitochondrion</keyword>
<feature type="compositionally biased region" description="Polar residues" evidence="8">
    <location>
        <begin position="29"/>
        <end position="39"/>
    </location>
</feature>
<evidence type="ECO:0000313" key="11">
    <source>
        <dbReference type="EMBL" id="EKD15003.1"/>
    </source>
</evidence>
<dbReference type="GO" id="GO:0043022">
    <property type="term" value="F:ribosome binding"/>
    <property type="evidence" value="ECO:0007669"/>
    <property type="project" value="InterPro"/>
</dbReference>
<dbReference type="InterPro" id="IPR033122">
    <property type="entry name" value="LETM1-like_RBD"/>
</dbReference>
<evidence type="ECO:0000256" key="2">
    <source>
        <dbReference type="ARBA" id="ARBA00022692"/>
    </source>
</evidence>
<sequence length="347" mass="39192">MNTITRRGLRTASLYQRLDPTLCHLSKPQSILSNSSRPITHSRRHASYKSSKPTKLSSPSTPSTPQTQANSKLLPINGPLSTLPAPLTLPTRSPDQSLPAHLFALGKSYLSFYKTGVKNIYANHRACKPLYALLAAKHASSIPAAVRAHALSRSDFQLLCREKHDLRRVPLFALVLLVCGEFTPLVVLAITGIVPWTCRIPKQIDSDRQKLEERRRTSFRNLTHRMPVEKRGEAVTMNRMQLLHISWSLGLSSSAWDFLGGKLPGLPTGVLRRKWVRRREYLDTDDMLLRRGGRAALKELSVEELRMACVDRGVDVLGRPEEDLRRDLEAWLKCAERLSMERLVLTR</sequence>
<dbReference type="Proteomes" id="UP000006753">
    <property type="component" value="Unassembled WGS sequence"/>
</dbReference>
<evidence type="ECO:0000256" key="9">
    <source>
        <dbReference type="SAM" id="Phobius"/>
    </source>
</evidence>
<evidence type="ECO:0000313" key="12">
    <source>
        <dbReference type="Proteomes" id="UP000006753"/>
    </source>
</evidence>
<evidence type="ECO:0000256" key="5">
    <source>
        <dbReference type="ARBA" id="ARBA00023128"/>
    </source>
</evidence>
<dbReference type="GO" id="GO:0005743">
    <property type="term" value="C:mitochondrial inner membrane"/>
    <property type="evidence" value="ECO:0007669"/>
    <property type="project" value="UniProtKB-SubCell"/>
</dbReference>
<dbReference type="AlphaFoldDB" id="K1X2J6"/>
<organism evidence="11 12">
    <name type="scientific">Marssonina brunnea f. sp. multigermtubi (strain MB_m1)</name>
    <name type="common">Marssonina leaf spot fungus</name>
    <dbReference type="NCBI Taxonomy" id="1072389"/>
    <lineage>
        <taxon>Eukaryota</taxon>
        <taxon>Fungi</taxon>
        <taxon>Dikarya</taxon>
        <taxon>Ascomycota</taxon>
        <taxon>Pezizomycotina</taxon>
        <taxon>Leotiomycetes</taxon>
        <taxon>Helotiales</taxon>
        <taxon>Drepanopezizaceae</taxon>
        <taxon>Drepanopeziza</taxon>
    </lineage>
</organism>
<name>K1X2J6_MARBU</name>
<dbReference type="PANTHER" id="PTHR14009:SF6">
    <property type="entry name" value="LETM1 RBD DOMAIN-CONTAINING PROTEIN"/>
    <property type="match status" value="1"/>
</dbReference>
<dbReference type="InParanoid" id="K1X2J6"/>
<dbReference type="PANTHER" id="PTHR14009">
    <property type="entry name" value="LEUCINE ZIPPER-EF-HAND CONTAINING TRANSMEMBRANE PROTEIN"/>
    <property type="match status" value="1"/>
</dbReference>
<keyword evidence="3" id="KW-0999">Mitochondrion inner membrane</keyword>
<dbReference type="InterPro" id="IPR044202">
    <property type="entry name" value="LETM1/MDM38-like"/>
</dbReference>
<feature type="transmembrane region" description="Helical" evidence="9">
    <location>
        <begin position="171"/>
        <end position="196"/>
    </location>
</feature>
<evidence type="ECO:0000256" key="4">
    <source>
        <dbReference type="ARBA" id="ARBA00022989"/>
    </source>
</evidence>